<evidence type="ECO:0000313" key="1">
    <source>
        <dbReference type="EMBL" id="KAJ0046394.1"/>
    </source>
</evidence>
<sequence>MVYLRKERLPVGYQGKLRQRRYGPYKILKKINDNAYVVDLPADMGISKTFKIADLTQFYPAEDLYNNNSRSSSFLVGKNDGGP</sequence>
<evidence type="ECO:0000313" key="2">
    <source>
        <dbReference type="Proteomes" id="UP001163603"/>
    </source>
</evidence>
<protein>
    <submittedName>
        <fullName evidence="1">Uncharacterized protein</fullName>
    </submittedName>
</protein>
<gene>
    <name evidence="1" type="ORF">Pint_04999</name>
</gene>
<proteinExistence type="predicted"/>
<organism evidence="1 2">
    <name type="scientific">Pistacia integerrima</name>
    <dbReference type="NCBI Taxonomy" id="434235"/>
    <lineage>
        <taxon>Eukaryota</taxon>
        <taxon>Viridiplantae</taxon>
        <taxon>Streptophyta</taxon>
        <taxon>Embryophyta</taxon>
        <taxon>Tracheophyta</taxon>
        <taxon>Spermatophyta</taxon>
        <taxon>Magnoliopsida</taxon>
        <taxon>eudicotyledons</taxon>
        <taxon>Gunneridae</taxon>
        <taxon>Pentapetalae</taxon>
        <taxon>rosids</taxon>
        <taxon>malvids</taxon>
        <taxon>Sapindales</taxon>
        <taxon>Anacardiaceae</taxon>
        <taxon>Pistacia</taxon>
    </lineage>
</organism>
<name>A0ACC0Z628_9ROSI</name>
<comment type="caution">
    <text evidence="1">The sequence shown here is derived from an EMBL/GenBank/DDBJ whole genome shotgun (WGS) entry which is preliminary data.</text>
</comment>
<reference evidence="2" key="1">
    <citation type="journal article" date="2023" name="G3 (Bethesda)">
        <title>Genome assembly and association tests identify interacting loci associated with vigor, precocity, and sex in interspecific pistachio rootstocks.</title>
        <authorList>
            <person name="Palmer W."/>
            <person name="Jacygrad E."/>
            <person name="Sagayaradj S."/>
            <person name="Cavanaugh K."/>
            <person name="Han R."/>
            <person name="Bertier L."/>
            <person name="Beede B."/>
            <person name="Kafkas S."/>
            <person name="Golino D."/>
            <person name="Preece J."/>
            <person name="Michelmore R."/>
        </authorList>
    </citation>
    <scope>NUCLEOTIDE SEQUENCE [LARGE SCALE GENOMIC DNA]</scope>
</reference>
<keyword evidence="2" id="KW-1185">Reference proteome</keyword>
<dbReference type="Proteomes" id="UP001163603">
    <property type="component" value="Chromosome 3"/>
</dbReference>
<accession>A0ACC0Z628</accession>
<dbReference type="EMBL" id="CM047738">
    <property type="protein sequence ID" value="KAJ0046394.1"/>
    <property type="molecule type" value="Genomic_DNA"/>
</dbReference>